<organism evidence="5 6">
    <name type="scientific">Streptococcus rupicaprae</name>
    <dbReference type="NCBI Taxonomy" id="759619"/>
    <lineage>
        <taxon>Bacteria</taxon>
        <taxon>Bacillati</taxon>
        <taxon>Bacillota</taxon>
        <taxon>Bacilli</taxon>
        <taxon>Lactobacillales</taxon>
        <taxon>Streptococcaceae</taxon>
        <taxon>Streptococcus</taxon>
    </lineage>
</organism>
<comment type="caution">
    <text evidence="5">The sequence shown here is derived from an EMBL/GenBank/DDBJ whole genome shotgun (WGS) entry which is preliminary data.</text>
</comment>
<dbReference type="InterPro" id="IPR036390">
    <property type="entry name" value="WH_DNA-bd_sf"/>
</dbReference>
<feature type="domain" description="HTH marR-type" evidence="4">
    <location>
        <begin position="1"/>
        <end position="138"/>
    </location>
</feature>
<dbReference type="RefSeq" id="WP_354363639.1">
    <property type="nucleotide sequence ID" value="NZ_JBEPLO010000001.1"/>
</dbReference>
<keyword evidence="1" id="KW-0805">Transcription regulation</keyword>
<dbReference type="Gene3D" id="1.10.10.10">
    <property type="entry name" value="Winged helix-like DNA-binding domain superfamily/Winged helix DNA-binding domain"/>
    <property type="match status" value="1"/>
</dbReference>
<proteinExistence type="predicted"/>
<dbReference type="PROSITE" id="PS50995">
    <property type="entry name" value="HTH_MARR_2"/>
    <property type="match status" value="1"/>
</dbReference>
<sequence>MSEELINEYIVSIFNNVLVIEENSLKSSQFNDLSLKEMHTIDAIGSIKDCQPTHVAQTLMVTLGTVTASLNRLEEKGYIERKRSMRDRRVVNLYLTKKGRLIYRLHRKFHRRMIAEIADGFTPEEFEVMKKGLFKLHAFLEGLK</sequence>
<dbReference type="InterPro" id="IPR000835">
    <property type="entry name" value="HTH_MarR-typ"/>
</dbReference>
<dbReference type="PANTHER" id="PTHR42756:SF1">
    <property type="entry name" value="TRANSCRIPTIONAL REPRESSOR OF EMRAB OPERON"/>
    <property type="match status" value="1"/>
</dbReference>
<accession>A0ABV2FEK3</accession>
<evidence type="ECO:0000256" key="1">
    <source>
        <dbReference type="ARBA" id="ARBA00023015"/>
    </source>
</evidence>
<keyword evidence="2 5" id="KW-0238">DNA-binding</keyword>
<keyword evidence="3" id="KW-0804">Transcription</keyword>
<dbReference type="InterPro" id="IPR036388">
    <property type="entry name" value="WH-like_DNA-bd_sf"/>
</dbReference>
<dbReference type="EMBL" id="JBEPLO010000001">
    <property type="protein sequence ID" value="MET3556971.1"/>
    <property type="molecule type" value="Genomic_DNA"/>
</dbReference>
<dbReference type="PRINTS" id="PR00598">
    <property type="entry name" value="HTHMARR"/>
</dbReference>
<name>A0ABV2FEK3_9STRE</name>
<dbReference type="Proteomes" id="UP001549122">
    <property type="component" value="Unassembled WGS sequence"/>
</dbReference>
<evidence type="ECO:0000256" key="2">
    <source>
        <dbReference type="ARBA" id="ARBA00023125"/>
    </source>
</evidence>
<gene>
    <name evidence="5" type="ORF">ABID29_000080</name>
</gene>
<dbReference type="SUPFAM" id="SSF46785">
    <property type="entry name" value="Winged helix' DNA-binding domain"/>
    <property type="match status" value="1"/>
</dbReference>
<dbReference type="PANTHER" id="PTHR42756">
    <property type="entry name" value="TRANSCRIPTIONAL REGULATOR, MARR"/>
    <property type="match status" value="1"/>
</dbReference>
<protein>
    <submittedName>
        <fullName evidence="5">DNA-binding MarR family transcriptional regulator</fullName>
    </submittedName>
</protein>
<reference evidence="5 6" key="1">
    <citation type="submission" date="2024-06" db="EMBL/GenBank/DDBJ databases">
        <title>Genomic Encyclopedia of Type Strains, Phase IV (KMG-IV): sequencing the most valuable type-strain genomes for metagenomic binning, comparative biology and taxonomic classification.</title>
        <authorList>
            <person name="Goeker M."/>
        </authorList>
    </citation>
    <scope>NUCLEOTIDE SEQUENCE [LARGE SCALE GENOMIC DNA]</scope>
    <source>
        <strain evidence="5 6">DSM 28303</strain>
    </source>
</reference>
<evidence type="ECO:0000256" key="3">
    <source>
        <dbReference type="ARBA" id="ARBA00023163"/>
    </source>
</evidence>
<evidence type="ECO:0000259" key="4">
    <source>
        <dbReference type="PROSITE" id="PS50995"/>
    </source>
</evidence>
<keyword evidence="6" id="KW-1185">Reference proteome</keyword>
<dbReference type="SMART" id="SM00347">
    <property type="entry name" value="HTH_MARR"/>
    <property type="match status" value="1"/>
</dbReference>
<dbReference type="GO" id="GO:0003677">
    <property type="term" value="F:DNA binding"/>
    <property type="evidence" value="ECO:0007669"/>
    <property type="project" value="UniProtKB-KW"/>
</dbReference>
<evidence type="ECO:0000313" key="5">
    <source>
        <dbReference type="EMBL" id="MET3556971.1"/>
    </source>
</evidence>
<evidence type="ECO:0000313" key="6">
    <source>
        <dbReference type="Proteomes" id="UP001549122"/>
    </source>
</evidence>
<dbReference type="Pfam" id="PF12802">
    <property type="entry name" value="MarR_2"/>
    <property type="match status" value="1"/>
</dbReference>